<protein>
    <submittedName>
        <fullName evidence="2">Uncharacterized protein</fullName>
    </submittedName>
</protein>
<evidence type="ECO:0000313" key="3">
    <source>
        <dbReference type="Proteomes" id="UP000233769"/>
    </source>
</evidence>
<dbReference type="EMBL" id="LT962688">
    <property type="protein sequence ID" value="SOR32132.1"/>
    <property type="molecule type" value="Genomic_DNA"/>
</dbReference>
<accession>A0A2N9AXT4</accession>
<dbReference type="Proteomes" id="UP000233769">
    <property type="component" value="Chromosome tk0001"/>
</dbReference>
<evidence type="ECO:0000313" key="2">
    <source>
        <dbReference type="EMBL" id="SOR32132.1"/>
    </source>
</evidence>
<evidence type="ECO:0000256" key="1">
    <source>
        <dbReference type="SAM" id="MobiDB-lite"/>
    </source>
</evidence>
<dbReference type="AlphaFoldDB" id="A0A2N9AXT4"/>
<proteinExistence type="predicted"/>
<name>A0A2N9AXT4_METEX</name>
<feature type="compositionally biased region" description="Basic and acidic residues" evidence="1">
    <location>
        <begin position="21"/>
        <end position="35"/>
    </location>
</feature>
<gene>
    <name evidence="2" type="ORF">TK0001_5566</name>
</gene>
<sequence length="95" mass="10991">MEGRAMGQVQHGSATKTAAVRRADVRRPRSAKDHPCATCRSKTREIERIISAVDSRLLRAETLNHVQLYRGALRRAHWRQLINLVLQMHMPRKLR</sequence>
<organism evidence="2 3">
    <name type="scientific">Methylorubrum extorquens</name>
    <name type="common">Methylobacterium dichloromethanicum</name>
    <name type="synonym">Methylobacterium extorquens</name>
    <dbReference type="NCBI Taxonomy" id="408"/>
    <lineage>
        <taxon>Bacteria</taxon>
        <taxon>Pseudomonadati</taxon>
        <taxon>Pseudomonadota</taxon>
        <taxon>Alphaproteobacteria</taxon>
        <taxon>Hyphomicrobiales</taxon>
        <taxon>Methylobacteriaceae</taxon>
        <taxon>Methylorubrum</taxon>
    </lineage>
</organism>
<feature type="region of interest" description="Disordered" evidence="1">
    <location>
        <begin position="1"/>
        <end position="39"/>
    </location>
</feature>
<reference evidence="3" key="1">
    <citation type="submission" date="2017-10" db="EMBL/GenBank/DDBJ databases">
        <authorList>
            <person name="Regsiter A."/>
            <person name="William W."/>
        </authorList>
    </citation>
    <scope>NUCLEOTIDE SEQUENCE [LARGE SCALE GENOMIC DNA]</scope>
</reference>